<proteinExistence type="predicted"/>
<evidence type="ECO:0000256" key="5">
    <source>
        <dbReference type="ARBA" id="ARBA00023136"/>
    </source>
</evidence>
<keyword evidence="4 6" id="KW-1133">Transmembrane helix</keyword>
<feature type="transmembrane region" description="Helical" evidence="6">
    <location>
        <begin position="314"/>
        <end position="338"/>
    </location>
</feature>
<evidence type="ECO:0000259" key="7">
    <source>
        <dbReference type="PROSITE" id="PS50850"/>
    </source>
</evidence>
<dbReference type="InterPro" id="IPR050189">
    <property type="entry name" value="MFS_Efflux_Transporters"/>
</dbReference>
<dbReference type="InterPro" id="IPR036259">
    <property type="entry name" value="MFS_trans_sf"/>
</dbReference>
<name>A0A1R4GNL6_9MICC</name>
<evidence type="ECO:0000313" key="9">
    <source>
        <dbReference type="Proteomes" id="UP000195913"/>
    </source>
</evidence>
<dbReference type="EMBL" id="FUHW01000038">
    <property type="protein sequence ID" value="SJM69767.1"/>
    <property type="molecule type" value="Genomic_DNA"/>
</dbReference>
<dbReference type="GO" id="GO:0005886">
    <property type="term" value="C:plasma membrane"/>
    <property type="evidence" value="ECO:0007669"/>
    <property type="project" value="UniProtKB-SubCell"/>
</dbReference>
<feature type="transmembrane region" description="Helical" evidence="6">
    <location>
        <begin position="111"/>
        <end position="132"/>
    </location>
</feature>
<dbReference type="PANTHER" id="PTHR43124:SF3">
    <property type="entry name" value="CHLORAMPHENICOL EFFLUX PUMP RV0191"/>
    <property type="match status" value="1"/>
</dbReference>
<feature type="transmembrane region" description="Helical" evidence="6">
    <location>
        <begin position="392"/>
        <end position="411"/>
    </location>
</feature>
<feature type="transmembrane region" description="Helical" evidence="6">
    <location>
        <begin position="49"/>
        <end position="70"/>
    </location>
</feature>
<feature type="transmembrane region" description="Helical" evidence="6">
    <location>
        <begin position="350"/>
        <end position="372"/>
    </location>
</feature>
<feature type="transmembrane region" description="Helical" evidence="6">
    <location>
        <begin position="82"/>
        <end position="105"/>
    </location>
</feature>
<comment type="subcellular location">
    <subcellularLocation>
        <location evidence="1">Cell membrane</location>
        <topology evidence="1">Multi-pass membrane protein</topology>
    </subcellularLocation>
</comment>
<sequence length="448" mass="47792">MTSLRGRFASGSAWWVWGIGVFAYMVAVTQRTSFGVAGLEATSRFDASASILGMFSVVQLVVYAGLQIPVGMLIDKFGSRRLIIFGALLMGLGQMLLALATSVPAGLVGRFFVGAGDAMTFVSVIRLISAWFPGYRVPMLTQFTGMVGQLGQLLSLVPFVALLHWAGWTTSFLSLAALCVLAFVLSLAVVRDQPPGSAPLPSGPPPKSLAVLREAWRQPGTRLGFWTHFGLQFTSNVFLLAWGYPFLVSGQGLDPTAASGLMTIFVLVSLVFGPLFGAIVARHPLRRSTLALGIIALISASWAAVLLWPGPAPLALLVVLLILLAIGGPGSMIGFDFARTFNTPQSMGTATGIVNVGGFTAALISVYFIGLILDLQFAAAGGQGDLYNLDAFRWAMAFQFLPLAAGAVGIITTRHKTRSDLAHDGVVIVPLRQALAERRWRRGRRPRN</sequence>
<feature type="transmembrane region" description="Helical" evidence="6">
    <location>
        <begin position="172"/>
        <end position="190"/>
    </location>
</feature>
<evidence type="ECO:0000313" key="8">
    <source>
        <dbReference type="EMBL" id="SJM69767.1"/>
    </source>
</evidence>
<reference evidence="8 9" key="1">
    <citation type="submission" date="2017-02" db="EMBL/GenBank/DDBJ databases">
        <authorList>
            <person name="Peterson S.W."/>
        </authorList>
    </citation>
    <scope>NUCLEOTIDE SEQUENCE [LARGE SCALE GENOMIC DNA]</scope>
    <source>
        <strain evidence="8 9">B Ar 00.02</strain>
    </source>
</reference>
<feature type="transmembrane region" description="Helical" evidence="6">
    <location>
        <begin position="144"/>
        <end position="166"/>
    </location>
</feature>
<keyword evidence="3 6" id="KW-0812">Transmembrane</keyword>
<feature type="transmembrane region" description="Helical" evidence="6">
    <location>
        <begin position="12"/>
        <end position="29"/>
    </location>
</feature>
<evidence type="ECO:0000256" key="1">
    <source>
        <dbReference type="ARBA" id="ARBA00004651"/>
    </source>
</evidence>
<dbReference type="InterPro" id="IPR011701">
    <property type="entry name" value="MFS"/>
</dbReference>
<organism evidence="8 9">
    <name type="scientific">Arthrobacter rhombi</name>
    <dbReference type="NCBI Taxonomy" id="71253"/>
    <lineage>
        <taxon>Bacteria</taxon>
        <taxon>Bacillati</taxon>
        <taxon>Actinomycetota</taxon>
        <taxon>Actinomycetes</taxon>
        <taxon>Micrococcales</taxon>
        <taxon>Micrococcaceae</taxon>
        <taxon>Arthrobacter</taxon>
    </lineage>
</organism>
<evidence type="ECO:0000256" key="6">
    <source>
        <dbReference type="SAM" id="Phobius"/>
    </source>
</evidence>
<dbReference type="Proteomes" id="UP000195913">
    <property type="component" value="Unassembled WGS sequence"/>
</dbReference>
<dbReference type="Gene3D" id="1.20.1250.20">
    <property type="entry name" value="MFS general substrate transporter like domains"/>
    <property type="match status" value="2"/>
</dbReference>
<evidence type="ECO:0000256" key="3">
    <source>
        <dbReference type="ARBA" id="ARBA00022692"/>
    </source>
</evidence>
<dbReference type="PROSITE" id="PS50850">
    <property type="entry name" value="MFS"/>
    <property type="match status" value="1"/>
</dbReference>
<dbReference type="CDD" id="cd06174">
    <property type="entry name" value="MFS"/>
    <property type="match status" value="1"/>
</dbReference>
<feature type="transmembrane region" description="Helical" evidence="6">
    <location>
        <begin position="256"/>
        <end position="278"/>
    </location>
</feature>
<dbReference type="AlphaFoldDB" id="A0A1R4GNL6"/>
<dbReference type="InterPro" id="IPR020846">
    <property type="entry name" value="MFS_dom"/>
</dbReference>
<dbReference type="SUPFAM" id="SSF103473">
    <property type="entry name" value="MFS general substrate transporter"/>
    <property type="match status" value="1"/>
</dbReference>
<evidence type="ECO:0000256" key="4">
    <source>
        <dbReference type="ARBA" id="ARBA00022989"/>
    </source>
</evidence>
<dbReference type="GO" id="GO:0022857">
    <property type="term" value="F:transmembrane transporter activity"/>
    <property type="evidence" value="ECO:0007669"/>
    <property type="project" value="InterPro"/>
</dbReference>
<accession>A0A1R4GNL6</accession>
<dbReference type="PANTHER" id="PTHR43124">
    <property type="entry name" value="PURINE EFFLUX PUMP PBUE"/>
    <property type="match status" value="1"/>
</dbReference>
<keyword evidence="5 6" id="KW-0472">Membrane</keyword>
<gene>
    <name evidence="8" type="ORF">FM101_12010</name>
</gene>
<feature type="domain" description="Major facilitator superfamily (MFS) profile" evidence="7">
    <location>
        <begin position="16"/>
        <end position="418"/>
    </location>
</feature>
<protein>
    <submittedName>
        <fullName evidence="8">Major facilitator superfamily MFS_1</fullName>
    </submittedName>
</protein>
<evidence type="ECO:0000256" key="2">
    <source>
        <dbReference type="ARBA" id="ARBA00022475"/>
    </source>
</evidence>
<feature type="transmembrane region" description="Helical" evidence="6">
    <location>
        <begin position="290"/>
        <end position="308"/>
    </location>
</feature>
<keyword evidence="2" id="KW-1003">Cell membrane</keyword>
<feature type="transmembrane region" description="Helical" evidence="6">
    <location>
        <begin position="223"/>
        <end position="244"/>
    </location>
</feature>
<dbReference type="Pfam" id="PF07690">
    <property type="entry name" value="MFS_1"/>
    <property type="match status" value="1"/>
</dbReference>
<keyword evidence="9" id="KW-1185">Reference proteome</keyword>